<evidence type="ECO:0000313" key="11">
    <source>
        <dbReference type="Proteomes" id="UP000187455"/>
    </source>
</evidence>
<reference evidence="10 11" key="1">
    <citation type="journal article" date="2016" name="Mol. Biol. Evol.">
        <title>Genome-Wide Survey of Gut Fungi (Harpellales) Reveals the First Horizontally Transferred Ubiquitin Gene from a Mosquito Host.</title>
        <authorList>
            <person name="Wang Y."/>
            <person name="White M.M."/>
            <person name="Kvist S."/>
            <person name="Moncalvo J.M."/>
        </authorList>
    </citation>
    <scope>NUCLEOTIDE SEQUENCE [LARGE SCALE GENOMIC DNA]</scope>
    <source>
        <strain evidence="10 11">ALG-7-W6</strain>
    </source>
</reference>
<accession>A0A1R0H617</accession>
<comment type="subcellular location">
    <subcellularLocation>
        <location evidence="1">Mitochondrion outer membrane</location>
    </subcellularLocation>
</comment>
<gene>
    <name evidence="10" type="ORF">AYI68_g1237</name>
</gene>
<dbReference type="PANTHER" id="PTHR12289:SF41">
    <property type="entry name" value="FAILED AXON CONNECTIONS-RELATED"/>
    <property type="match status" value="1"/>
</dbReference>
<protein>
    <submittedName>
        <fullName evidence="10">Metaxin-3</fullName>
    </submittedName>
</protein>
<dbReference type="OrthoDB" id="198787at2759"/>
<dbReference type="GO" id="GO:0015031">
    <property type="term" value="P:protein transport"/>
    <property type="evidence" value="ECO:0007669"/>
    <property type="project" value="UniProtKB-KW"/>
</dbReference>
<feature type="domain" description="Metaxin glutathione S-transferase" evidence="9">
    <location>
        <begin position="155"/>
        <end position="217"/>
    </location>
</feature>
<dbReference type="InterPro" id="IPR033468">
    <property type="entry name" value="Metaxin_GST"/>
</dbReference>
<organism evidence="10 11">
    <name type="scientific">Smittium mucronatum</name>
    <dbReference type="NCBI Taxonomy" id="133383"/>
    <lineage>
        <taxon>Eukaryota</taxon>
        <taxon>Fungi</taxon>
        <taxon>Fungi incertae sedis</taxon>
        <taxon>Zoopagomycota</taxon>
        <taxon>Kickxellomycotina</taxon>
        <taxon>Harpellomycetes</taxon>
        <taxon>Harpellales</taxon>
        <taxon>Legeriomycetaceae</taxon>
        <taxon>Smittium</taxon>
    </lineage>
</organism>
<dbReference type="GO" id="GO:0001401">
    <property type="term" value="C:SAM complex"/>
    <property type="evidence" value="ECO:0007669"/>
    <property type="project" value="InterPro"/>
</dbReference>
<evidence type="ECO:0000256" key="6">
    <source>
        <dbReference type="ARBA" id="ARBA00023128"/>
    </source>
</evidence>
<evidence type="ECO:0000256" key="1">
    <source>
        <dbReference type="ARBA" id="ARBA00004294"/>
    </source>
</evidence>
<keyword evidence="4" id="KW-1000">Mitochondrion outer membrane</keyword>
<evidence type="ECO:0000313" key="10">
    <source>
        <dbReference type="EMBL" id="OLY84589.1"/>
    </source>
</evidence>
<dbReference type="STRING" id="133383.A0A1R0H617"/>
<dbReference type="EMBL" id="LSSL01000441">
    <property type="protein sequence ID" value="OLY84589.1"/>
    <property type="molecule type" value="Genomic_DNA"/>
</dbReference>
<comment type="caution">
    <text evidence="10">The sequence shown here is derived from an EMBL/GenBank/DDBJ whole genome shotgun (WGS) entry which is preliminary data.</text>
</comment>
<dbReference type="Pfam" id="PF10568">
    <property type="entry name" value="Tom37"/>
    <property type="match status" value="1"/>
</dbReference>
<evidence type="ECO:0000259" key="9">
    <source>
        <dbReference type="Pfam" id="PF17171"/>
    </source>
</evidence>
<dbReference type="PANTHER" id="PTHR12289">
    <property type="entry name" value="METAXIN RELATED"/>
    <property type="match status" value="1"/>
</dbReference>
<dbReference type="AlphaFoldDB" id="A0A1R0H617"/>
<keyword evidence="5" id="KW-0653">Protein transport</keyword>
<dbReference type="Proteomes" id="UP000187455">
    <property type="component" value="Unassembled WGS sequence"/>
</dbReference>
<keyword evidence="11" id="KW-1185">Reference proteome</keyword>
<keyword evidence="7" id="KW-0472">Membrane</keyword>
<comment type="similarity">
    <text evidence="2">Belongs to the metaxin family.</text>
</comment>
<dbReference type="Pfam" id="PF17171">
    <property type="entry name" value="GST_C_6"/>
    <property type="match status" value="1"/>
</dbReference>
<sequence length="225" mass="25637">MNPKPLQTVNFFYFYFFIVEPFLHTFSTNNSDFVTLLLERLPFVIKPDGSAIDEESFIHSILSVDNNSNVSDLQAAEREALSLHIDNSLKIALDLILWSESECFYEFSAPLFTTNIPSPLNHLIAKRRQLAALKSIRCRIGEGPTFNQIYSEALDCLSSLSKYLGDNQYFMGECPGILDAKAFSCFHILQTIPFDNIISSELASPEYSNLFKFSERIWLKIRPAL</sequence>
<feature type="domain" description="Mitochondrial outer membrane transport complex Sam37/metaxin N-terminal" evidence="8">
    <location>
        <begin position="38"/>
        <end position="128"/>
    </location>
</feature>
<evidence type="ECO:0000256" key="5">
    <source>
        <dbReference type="ARBA" id="ARBA00022927"/>
    </source>
</evidence>
<evidence type="ECO:0000256" key="3">
    <source>
        <dbReference type="ARBA" id="ARBA00022448"/>
    </source>
</evidence>
<evidence type="ECO:0000256" key="4">
    <source>
        <dbReference type="ARBA" id="ARBA00022787"/>
    </source>
</evidence>
<evidence type="ECO:0000259" key="8">
    <source>
        <dbReference type="Pfam" id="PF10568"/>
    </source>
</evidence>
<dbReference type="InterPro" id="IPR050931">
    <property type="entry name" value="Mito_Protein_Transport_Metaxin"/>
</dbReference>
<keyword evidence="6" id="KW-0496">Mitochondrion</keyword>
<keyword evidence="3" id="KW-0813">Transport</keyword>
<evidence type="ECO:0000256" key="2">
    <source>
        <dbReference type="ARBA" id="ARBA00009170"/>
    </source>
</evidence>
<evidence type="ECO:0000256" key="7">
    <source>
        <dbReference type="ARBA" id="ARBA00023136"/>
    </source>
</evidence>
<proteinExistence type="inferred from homology"/>
<dbReference type="InterPro" id="IPR019564">
    <property type="entry name" value="Sam37/metaxin_N"/>
</dbReference>
<dbReference type="SUPFAM" id="SSF47616">
    <property type="entry name" value="GST C-terminal domain-like"/>
    <property type="match status" value="1"/>
</dbReference>
<dbReference type="InterPro" id="IPR036282">
    <property type="entry name" value="Glutathione-S-Trfase_C_sf"/>
</dbReference>
<name>A0A1R0H617_9FUNG</name>